<evidence type="ECO:0000259" key="2">
    <source>
        <dbReference type="Pfam" id="PF03797"/>
    </source>
</evidence>
<reference evidence="3 4" key="1">
    <citation type="submission" date="2020-08" db="EMBL/GenBank/DDBJ databases">
        <title>Genomic Encyclopedia of Type Strains, Phase IV (KMG-IV): sequencing the most valuable type-strain genomes for metagenomic binning, comparative biology and taxonomic classification.</title>
        <authorList>
            <person name="Goeker M."/>
        </authorList>
    </citation>
    <scope>NUCLEOTIDE SEQUENCE [LARGE SCALE GENOMIC DNA]</scope>
    <source>
        <strain evidence="3 4">DSM 28538</strain>
    </source>
</reference>
<keyword evidence="1" id="KW-0472">Membrane</keyword>
<evidence type="ECO:0000313" key="4">
    <source>
        <dbReference type="Proteomes" id="UP000561417"/>
    </source>
</evidence>
<comment type="caution">
    <text evidence="3">The sequence shown here is derived from an EMBL/GenBank/DDBJ whole genome shotgun (WGS) entry which is preliminary data.</text>
</comment>
<dbReference type="Gene3D" id="2.40.128.130">
    <property type="entry name" value="Autotransporter beta-domain"/>
    <property type="match status" value="1"/>
</dbReference>
<dbReference type="NCBIfam" id="TIGR01414">
    <property type="entry name" value="autotrans_barl"/>
    <property type="match status" value="1"/>
</dbReference>
<dbReference type="InterPro" id="IPR005546">
    <property type="entry name" value="Autotransporte_beta"/>
</dbReference>
<dbReference type="Pfam" id="PF03797">
    <property type="entry name" value="Autotransporter"/>
    <property type="match status" value="1"/>
</dbReference>
<evidence type="ECO:0000313" key="3">
    <source>
        <dbReference type="EMBL" id="MBB5073937.1"/>
    </source>
</evidence>
<proteinExistence type="predicted"/>
<dbReference type="AlphaFoldDB" id="A0A840P0X2"/>
<dbReference type="GO" id="GO:0019867">
    <property type="term" value="C:outer membrane"/>
    <property type="evidence" value="ECO:0007669"/>
    <property type="project" value="InterPro"/>
</dbReference>
<dbReference type="SUPFAM" id="SSF103515">
    <property type="entry name" value="Autotransporter"/>
    <property type="match status" value="1"/>
</dbReference>
<feature type="transmembrane region" description="Helical" evidence="1">
    <location>
        <begin position="197"/>
        <end position="217"/>
    </location>
</feature>
<gene>
    <name evidence="3" type="ORF">HNQ69_001070</name>
</gene>
<dbReference type="RefSeq" id="WP_343056850.1">
    <property type="nucleotide sequence ID" value="NZ_JACHIM010000004.1"/>
</dbReference>
<feature type="domain" description="Autotransporter" evidence="2">
    <location>
        <begin position="51"/>
        <end position="184"/>
    </location>
</feature>
<keyword evidence="1" id="KW-0812">Transmembrane</keyword>
<name>A0A840P0X2_9HYPH</name>
<keyword evidence="4" id="KW-1185">Reference proteome</keyword>
<accession>A0A840P0X2</accession>
<keyword evidence="1" id="KW-1133">Transmembrane helix</keyword>
<sequence>MAVVPQLPTYLLFPNALFHAGLMDLTSQNKKLETMRSTSHRFLKSDEDSAFFVRGYGGTHHYASDLSAFEYRYGAELDYTALEAGVVLKEIESLYSRKFFGIMGTYGNLFPHPLDVDYSKKSTFDKWSVAAYGSLQHDRGVSMDGVFSCGLFRGDVFTLFRGKTATLKGKQLSASLTSGKTFIMRHKGVFLTHRFSLFTRIFSLIACMMLTILMLIWENLINELYVLVAFN</sequence>
<dbReference type="InterPro" id="IPR006315">
    <property type="entry name" value="OM_autotransptr_brl_dom"/>
</dbReference>
<dbReference type="InterPro" id="IPR036709">
    <property type="entry name" value="Autotransporte_beta_dom_sf"/>
</dbReference>
<dbReference type="EMBL" id="JACHIM010000004">
    <property type="protein sequence ID" value="MBB5073937.1"/>
    <property type="molecule type" value="Genomic_DNA"/>
</dbReference>
<dbReference type="Proteomes" id="UP000561417">
    <property type="component" value="Unassembled WGS sequence"/>
</dbReference>
<protein>
    <submittedName>
        <fullName evidence="3">Outer membrane autotransporter protein</fullName>
    </submittedName>
</protein>
<organism evidence="3 4">
    <name type="scientific">Bartonella callosciuri</name>
    <dbReference type="NCBI Taxonomy" id="686223"/>
    <lineage>
        <taxon>Bacteria</taxon>
        <taxon>Pseudomonadati</taxon>
        <taxon>Pseudomonadota</taxon>
        <taxon>Alphaproteobacteria</taxon>
        <taxon>Hyphomicrobiales</taxon>
        <taxon>Bartonellaceae</taxon>
        <taxon>Bartonella</taxon>
    </lineage>
</organism>
<evidence type="ECO:0000256" key="1">
    <source>
        <dbReference type="SAM" id="Phobius"/>
    </source>
</evidence>